<protein>
    <submittedName>
        <fullName evidence="8">Transcriptional regulator, IclR family</fullName>
    </submittedName>
</protein>
<feature type="binding site" evidence="5">
    <location>
        <position position="399"/>
    </location>
    <ligand>
        <name>substrate</name>
    </ligand>
</feature>
<dbReference type="Gene3D" id="2.120.10.30">
    <property type="entry name" value="TolB, C-terminal domain"/>
    <property type="match status" value="1"/>
</dbReference>
<dbReference type="InterPro" id="IPR011042">
    <property type="entry name" value="6-blade_b-propeller_TolB-like"/>
</dbReference>
<dbReference type="InterPro" id="IPR036388">
    <property type="entry name" value="WH-like_DNA-bd_sf"/>
</dbReference>
<dbReference type="GO" id="GO:0003677">
    <property type="term" value="F:DNA binding"/>
    <property type="evidence" value="ECO:0007669"/>
    <property type="project" value="InterPro"/>
</dbReference>
<dbReference type="InterPro" id="IPR005471">
    <property type="entry name" value="Tscrpt_reg_IclR_N"/>
</dbReference>
<dbReference type="Pfam" id="PF09339">
    <property type="entry name" value="HTH_IclR"/>
    <property type="match status" value="1"/>
</dbReference>
<dbReference type="InterPro" id="IPR014757">
    <property type="entry name" value="Tscrpt_reg_IclR_C"/>
</dbReference>
<keyword evidence="9" id="KW-1185">Reference proteome</keyword>
<dbReference type="PROSITE" id="PS51077">
    <property type="entry name" value="HTH_ICLR"/>
    <property type="match status" value="1"/>
</dbReference>
<gene>
    <name evidence="8" type="ORF">SAMN05421512_10849</name>
</gene>
<dbReference type="EMBL" id="OBML01000008">
    <property type="protein sequence ID" value="SOC15035.1"/>
    <property type="molecule type" value="Genomic_DNA"/>
</dbReference>
<feature type="binding site" evidence="5">
    <location>
        <position position="381"/>
    </location>
    <ligand>
        <name>substrate</name>
    </ligand>
</feature>
<evidence type="ECO:0000256" key="2">
    <source>
        <dbReference type="ARBA" id="ARBA00023015"/>
    </source>
</evidence>
<dbReference type="STRING" id="538381.GCA_001696535_02893"/>
<dbReference type="InterPro" id="IPR013658">
    <property type="entry name" value="SGL"/>
</dbReference>
<feature type="domain" description="HTH iclR-type" evidence="6">
    <location>
        <begin position="19"/>
        <end position="81"/>
    </location>
</feature>
<feature type="domain" description="IclR-ED" evidence="7">
    <location>
        <begin position="82"/>
        <end position="264"/>
    </location>
</feature>
<evidence type="ECO:0000256" key="1">
    <source>
        <dbReference type="ARBA" id="ARBA00008853"/>
    </source>
</evidence>
<feature type="active site" description="Proton donor/acceptor" evidence="4">
    <location>
        <position position="477"/>
    </location>
</feature>
<dbReference type="Pfam" id="PF08450">
    <property type="entry name" value="SGL"/>
    <property type="match status" value="1"/>
</dbReference>
<dbReference type="PANTHER" id="PTHR10907:SF47">
    <property type="entry name" value="REGUCALCIN"/>
    <property type="match status" value="1"/>
</dbReference>
<evidence type="ECO:0000256" key="5">
    <source>
        <dbReference type="PIRSR" id="PIRSR605511-2"/>
    </source>
</evidence>
<dbReference type="PANTHER" id="PTHR10907">
    <property type="entry name" value="REGUCALCIN"/>
    <property type="match status" value="1"/>
</dbReference>
<evidence type="ECO:0000259" key="6">
    <source>
        <dbReference type="PROSITE" id="PS51077"/>
    </source>
</evidence>
<dbReference type="SMART" id="SM00346">
    <property type="entry name" value="HTH_ICLR"/>
    <property type="match status" value="1"/>
</dbReference>
<evidence type="ECO:0000313" key="8">
    <source>
        <dbReference type="EMBL" id="SOC15035.1"/>
    </source>
</evidence>
<dbReference type="RefSeq" id="WP_097175480.1">
    <property type="nucleotide sequence ID" value="NZ_OBML01000008.1"/>
</dbReference>
<keyword evidence="2" id="KW-0805">Transcription regulation</keyword>
<feature type="binding site" evidence="5">
    <location>
        <position position="427"/>
    </location>
    <ligand>
        <name>a divalent metal cation</name>
        <dbReference type="ChEBI" id="CHEBI:60240"/>
    </ligand>
</feature>
<feature type="binding site" evidence="5">
    <location>
        <position position="379"/>
    </location>
    <ligand>
        <name>substrate</name>
    </ligand>
</feature>
<keyword evidence="3" id="KW-0804">Transcription</keyword>
<dbReference type="Pfam" id="PF01614">
    <property type="entry name" value="IclR_C"/>
    <property type="match status" value="1"/>
</dbReference>
<keyword evidence="5" id="KW-0862">Zinc</keyword>
<comment type="similarity">
    <text evidence="1">Belongs to the SMP-30/CGR1 family.</text>
</comment>
<organism evidence="8 9">
    <name type="scientific">Stappia indica</name>
    <dbReference type="NCBI Taxonomy" id="538381"/>
    <lineage>
        <taxon>Bacteria</taxon>
        <taxon>Pseudomonadati</taxon>
        <taxon>Pseudomonadota</taxon>
        <taxon>Alphaproteobacteria</taxon>
        <taxon>Hyphomicrobiales</taxon>
        <taxon>Stappiaceae</taxon>
        <taxon>Stappia</taxon>
    </lineage>
</organism>
<feature type="binding site" evidence="5">
    <location>
        <position position="477"/>
    </location>
    <ligand>
        <name>a divalent metal cation</name>
        <dbReference type="ChEBI" id="CHEBI:60240"/>
    </ligand>
</feature>
<dbReference type="GO" id="GO:0004341">
    <property type="term" value="F:gluconolactonase activity"/>
    <property type="evidence" value="ECO:0007669"/>
    <property type="project" value="TreeGrafter"/>
</dbReference>
<dbReference type="Proteomes" id="UP000219331">
    <property type="component" value="Unassembled WGS sequence"/>
</dbReference>
<dbReference type="SUPFAM" id="SSF55781">
    <property type="entry name" value="GAF domain-like"/>
    <property type="match status" value="1"/>
</dbReference>
<evidence type="ECO:0000256" key="4">
    <source>
        <dbReference type="PIRSR" id="PIRSR605511-1"/>
    </source>
</evidence>
<sequence>MADASTGLSQARKDVPSGTAALAKGLTLLDMVADAETPLRFADLLRQSGLPKPTFARILRTLIAFGLVRQNEERGTYVIGPRFLELSHRVWDTFDLPTAAAPELERLSAELGETVALCRLDGDQVQYLDERSGDGLGVRVDTGRRVPLHCTAAGKVLVAFQEPGFARALLERLHLDRFTPRTITTLEALQADLTLTRARGYSVSYEEHLNGVNSVAVAIAGKDGTPIGALVALGPSSRLDASHIHPVGRELIAAARRITGAAGAIAISSRPRPRTSQSQTPDDLACVLPWGAQLGEAPVWDPATRSLYWVDILHPAVYRFDPATGVNETCETGKLVSSVMPCGDGSLAVATQDGIEFLDFASGTLQPLVDPEAGIPENRLNDAKVGPGGAIWVGSMRLDASKPSGALYRVAADGTVTRKESGISVSNGMAWSPDNRVFYFVDTVPGLIYAYDFEPGKGVLGNRRVLARIPEGEGRPDGIAIDREGGVWCAIWDGWRVNRYLPDGRHERSIEMPVPRPTSVAFGGEDLATLYITSARTRLPASTLSEAPLSGGLFACTPGLSGVPITLFDKGQGAA</sequence>
<dbReference type="Gene3D" id="3.30.450.40">
    <property type="match status" value="1"/>
</dbReference>
<dbReference type="InterPro" id="IPR036390">
    <property type="entry name" value="WH_DNA-bd_sf"/>
</dbReference>
<reference evidence="8 9" key="1">
    <citation type="submission" date="2017-08" db="EMBL/GenBank/DDBJ databases">
        <authorList>
            <person name="de Groot N.N."/>
        </authorList>
    </citation>
    <scope>NUCLEOTIDE SEQUENCE [LARGE SCALE GENOMIC DNA]</scope>
    <source>
        <strain evidence="8 9">USBA 352</strain>
    </source>
</reference>
<dbReference type="SUPFAM" id="SSF46785">
    <property type="entry name" value="Winged helix' DNA-binding domain"/>
    <property type="match status" value="1"/>
</dbReference>
<accession>A0A285T2T9</accession>
<dbReference type="GO" id="GO:0019853">
    <property type="term" value="P:L-ascorbic acid biosynthetic process"/>
    <property type="evidence" value="ECO:0007669"/>
    <property type="project" value="TreeGrafter"/>
</dbReference>
<dbReference type="GO" id="GO:0006355">
    <property type="term" value="P:regulation of DNA-templated transcription"/>
    <property type="evidence" value="ECO:0007669"/>
    <property type="project" value="InterPro"/>
</dbReference>
<dbReference type="Gene3D" id="1.10.10.10">
    <property type="entry name" value="Winged helix-like DNA-binding domain superfamily/Winged helix DNA-binding domain"/>
    <property type="match status" value="1"/>
</dbReference>
<dbReference type="PRINTS" id="PR01790">
    <property type="entry name" value="SMP30FAMILY"/>
</dbReference>
<keyword evidence="5" id="KW-0479">Metal-binding</keyword>
<dbReference type="InterPro" id="IPR029016">
    <property type="entry name" value="GAF-like_dom_sf"/>
</dbReference>
<dbReference type="OrthoDB" id="6057486at2"/>
<proteinExistence type="inferred from homology"/>
<comment type="cofactor">
    <cofactor evidence="5">
        <name>Zn(2+)</name>
        <dbReference type="ChEBI" id="CHEBI:29105"/>
    </cofactor>
    <text evidence="5">Binds 1 divalent metal cation per subunit.</text>
</comment>
<dbReference type="SUPFAM" id="SSF63829">
    <property type="entry name" value="Calcium-dependent phosphotriesterase"/>
    <property type="match status" value="1"/>
</dbReference>
<dbReference type="AlphaFoldDB" id="A0A285T2T9"/>
<name>A0A285T2T9_9HYPH</name>
<evidence type="ECO:0000259" key="7">
    <source>
        <dbReference type="PROSITE" id="PS51078"/>
    </source>
</evidence>
<feature type="binding site" evidence="5">
    <location>
        <position position="296"/>
    </location>
    <ligand>
        <name>a divalent metal cation</name>
        <dbReference type="ChEBI" id="CHEBI:60240"/>
    </ligand>
</feature>
<evidence type="ECO:0000313" key="9">
    <source>
        <dbReference type="Proteomes" id="UP000219331"/>
    </source>
</evidence>
<dbReference type="PROSITE" id="PS51078">
    <property type="entry name" value="ICLR_ED"/>
    <property type="match status" value="1"/>
</dbReference>
<dbReference type="InterPro" id="IPR005511">
    <property type="entry name" value="SMP-30"/>
</dbReference>
<evidence type="ECO:0000256" key="3">
    <source>
        <dbReference type="ARBA" id="ARBA00023163"/>
    </source>
</evidence>
<dbReference type="GO" id="GO:0005509">
    <property type="term" value="F:calcium ion binding"/>
    <property type="evidence" value="ECO:0007669"/>
    <property type="project" value="TreeGrafter"/>
</dbReference>